<evidence type="ECO:0000313" key="2">
    <source>
        <dbReference type="Proteomes" id="UP000825935"/>
    </source>
</evidence>
<dbReference type="PANTHER" id="PTHR33649:SF2">
    <property type="entry name" value="PAR1 PROTEIN"/>
    <property type="match status" value="1"/>
</dbReference>
<evidence type="ECO:0000313" key="1">
    <source>
        <dbReference type="EMBL" id="KAH7278930.1"/>
    </source>
</evidence>
<dbReference type="EMBL" id="CM035443">
    <property type="protein sequence ID" value="KAH7278930.1"/>
    <property type="molecule type" value="Genomic_DNA"/>
</dbReference>
<dbReference type="Pfam" id="PF06521">
    <property type="entry name" value="PAR1"/>
    <property type="match status" value="1"/>
</dbReference>
<dbReference type="PANTHER" id="PTHR33649">
    <property type="entry name" value="PAR1 PROTEIN"/>
    <property type="match status" value="1"/>
</dbReference>
<protein>
    <recommendedName>
        <fullName evidence="3">PAR1 protein</fullName>
    </recommendedName>
</protein>
<gene>
    <name evidence="1" type="ORF">KP509_38G065000</name>
</gene>
<dbReference type="Proteomes" id="UP000825935">
    <property type="component" value="Chromosome 38"/>
</dbReference>
<accession>A0A8T2Q5L4</accession>
<name>A0A8T2Q5L4_CERRI</name>
<keyword evidence="2" id="KW-1185">Reference proteome</keyword>
<sequence length="178" mass="19875">MAAPARQYCNVFPAAITCILVYVTILKHSFAVGLQCEELPVEECAFAVSSSGARCLLETNVAKDGSVELECQTSQVVTSDERWRGRKESAECVEWCGVDRRWVGLSSDFLSEREWHKRICEPSCYLNCPNIVDFFSSLADGEGVGLIALCEVDWKRLHRKMIETQEVQAALAMTPTTM</sequence>
<evidence type="ECO:0008006" key="3">
    <source>
        <dbReference type="Google" id="ProtNLM"/>
    </source>
</evidence>
<proteinExistence type="predicted"/>
<dbReference type="InterPro" id="IPR009489">
    <property type="entry name" value="PAR1"/>
</dbReference>
<dbReference type="AlphaFoldDB" id="A0A8T2Q5L4"/>
<dbReference type="OrthoDB" id="772928at2759"/>
<organism evidence="1 2">
    <name type="scientific">Ceratopteris richardii</name>
    <name type="common">Triangle waterfern</name>
    <dbReference type="NCBI Taxonomy" id="49495"/>
    <lineage>
        <taxon>Eukaryota</taxon>
        <taxon>Viridiplantae</taxon>
        <taxon>Streptophyta</taxon>
        <taxon>Embryophyta</taxon>
        <taxon>Tracheophyta</taxon>
        <taxon>Polypodiopsida</taxon>
        <taxon>Polypodiidae</taxon>
        <taxon>Polypodiales</taxon>
        <taxon>Pteridineae</taxon>
        <taxon>Pteridaceae</taxon>
        <taxon>Parkerioideae</taxon>
        <taxon>Ceratopteris</taxon>
    </lineage>
</organism>
<dbReference type="OMA" id="ETEGCIN"/>
<comment type="caution">
    <text evidence="1">The sequence shown here is derived from an EMBL/GenBank/DDBJ whole genome shotgun (WGS) entry which is preliminary data.</text>
</comment>
<reference evidence="1" key="1">
    <citation type="submission" date="2021-08" db="EMBL/GenBank/DDBJ databases">
        <title>WGS assembly of Ceratopteris richardii.</title>
        <authorList>
            <person name="Marchant D.B."/>
            <person name="Chen G."/>
            <person name="Jenkins J."/>
            <person name="Shu S."/>
            <person name="Leebens-Mack J."/>
            <person name="Grimwood J."/>
            <person name="Schmutz J."/>
            <person name="Soltis P."/>
            <person name="Soltis D."/>
            <person name="Chen Z.-H."/>
        </authorList>
    </citation>
    <scope>NUCLEOTIDE SEQUENCE</scope>
    <source>
        <strain evidence="1">Whitten #5841</strain>
        <tissue evidence="1">Leaf</tissue>
    </source>
</reference>